<name>A0A951QQU7_9CYAN</name>
<organism evidence="1 2">
    <name type="scientific">Cyanomargarita calcarea GSE-NOS-MK-12-04C</name>
    <dbReference type="NCBI Taxonomy" id="2839659"/>
    <lineage>
        <taxon>Bacteria</taxon>
        <taxon>Bacillati</taxon>
        <taxon>Cyanobacteriota</taxon>
        <taxon>Cyanophyceae</taxon>
        <taxon>Nostocales</taxon>
        <taxon>Cyanomargaritaceae</taxon>
        <taxon>Cyanomargarita</taxon>
    </lineage>
</organism>
<evidence type="ECO:0000313" key="1">
    <source>
        <dbReference type="EMBL" id="MBW4669961.1"/>
    </source>
</evidence>
<dbReference type="EMBL" id="JAHHGZ010000026">
    <property type="protein sequence ID" value="MBW4669961.1"/>
    <property type="molecule type" value="Genomic_DNA"/>
</dbReference>
<dbReference type="Proteomes" id="UP000729701">
    <property type="component" value="Unassembled WGS sequence"/>
</dbReference>
<dbReference type="InterPro" id="IPR036265">
    <property type="entry name" value="HIT-like_sf"/>
</dbReference>
<reference evidence="1" key="1">
    <citation type="submission" date="2021-05" db="EMBL/GenBank/DDBJ databases">
        <authorList>
            <person name="Pietrasiak N."/>
            <person name="Ward R."/>
            <person name="Stajich J.E."/>
            <person name="Kurbessoian T."/>
        </authorList>
    </citation>
    <scope>NUCLEOTIDE SEQUENCE</scope>
    <source>
        <strain evidence="1">GSE-NOS-MK-12-04C</strain>
    </source>
</reference>
<gene>
    <name evidence="1" type="ORF">KME60_21740</name>
</gene>
<dbReference type="Gene3D" id="3.30.428.10">
    <property type="entry name" value="HIT-like"/>
    <property type="match status" value="1"/>
</dbReference>
<dbReference type="AlphaFoldDB" id="A0A951QQU7"/>
<proteinExistence type="predicted"/>
<reference evidence="1" key="2">
    <citation type="journal article" date="2022" name="Microbiol. Resour. Announc.">
        <title>Metagenome Sequencing to Explore Phylogenomics of Terrestrial Cyanobacteria.</title>
        <authorList>
            <person name="Ward R.D."/>
            <person name="Stajich J.E."/>
            <person name="Johansen J.R."/>
            <person name="Huntemann M."/>
            <person name="Clum A."/>
            <person name="Foster B."/>
            <person name="Foster B."/>
            <person name="Roux S."/>
            <person name="Palaniappan K."/>
            <person name="Varghese N."/>
            <person name="Mukherjee S."/>
            <person name="Reddy T.B.K."/>
            <person name="Daum C."/>
            <person name="Copeland A."/>
            <person name="Chen I.A."/>
            <person name="Ivanova N.N."/>
            <person name="Kyrpides N.C."/>
            <person name="Shapiro N."/>
            <person name="Eloe-Fadrosh E.A."/>
            <person name="Pietrasiak N."/>
        </authorList>
    </citation>
    <scope>NUCLEOTIDE SEQUENCE</scope>
    <source>
        <strain evidence="1">GSE-NOS-MK-12-04C</strain>
    </source>
</reference>
<protein>
    <submittedName>
        <fullName evidence="1">Uncharacterized protein</fullName>
    </submittedName>
</protein>
<evidence type="ECO:0000313" key="2">
    <source>
        <dbReference type="Proteomes" id="UP000729701"/>
    </source>
</evidence>
<sequence length="164" mass="19486">MPILTKENSDYIYETKFWVVLLAWKQIFPRLVVFAKPNISGIFYENLSQMPIEVIIDFQNNVIKKIEPAFLQLFAGDVKEDFVANWFCMMNDAYKEYPPKPQVHWHFKARIRNPIKIAQFQFTDPAFGHFPPRKEEKQLPEIDGTPEERLELIKIIRSEIQKIN</sequence>
<comment type="caution">
    <text evidence="1">The sequence shown here is derived from an EMBL/GenBank/DDBJ whole genome shotgun (WGS) entry which is preliminary data.</text>
</comment>
<accession>A0A951QQU7</accession>